<keyword evidence="2" id="KW-1133">Transmembrane helix</keyword>
<evidence type="ECO:0000256" key="1">
    <source>
        <dbReference type="SAM" id="MobiDB-lite"/>
    </source>
</evidence>
<evidence type="ECO:0000256" key="2">
    <source>
        <dbReference type="SAM" id="Phobius"/>
    </source>
</evidence>
<gene>
    <name evidence="3" type="ORF">NPIL_672051</name>
</gene>
<feature type="transmembrane region" description="Helical" evidence="2">
    <location>
        <begin position="12"/>
        <end position="33"/>
    </location>
</feature>
<reference evidence="3" key="1">
    <citation type="submission" date="2020-08" db="EMBL/GenBank/DDBJ databases">
        <title>Multicomponent nature underlies the extraordinary mechanical properties of spider dragline silk.</title>
        <authorList>
            <person name="Kono N."/>
            <person name="Nakamura H."/>
            <person name="Mori M."/>
            <person name="Yoshida Y."/>
            <person name="Ohtoshi R."/>
            <person name="Malay A.D."/>
            <person name="Moran D.A.P."/>
            <person name="Tomita M."/>
            <person name="Numata K."/>
            <person name="Arakawa K."/>
        </authorList>
    </citation>
    <scope>NUCLEOTIDE SEQUENCE</scope>
</reference>
<dbReference type="EMBL" id="BMAW01013113">
    <property type="protein sequence ID" value="GFT32109.1"/>
    <property type="molecule type" value="Genomic_DNA"/>
</dbReference>
<protein>
    <submittedName>
        <fullName evidence="3">Uncharacterized protein</fullName>
    </submittedName>
</protein>
<feature type="region of interest" description="Disordered" evidence="1">
    <location>
        <begin position="189"/>
        <end position="209"/>
    </location>
</feature>
<dbReference type="OrthoDB" id="6435791at2759"/>
<evidence type="ECO:0000313" key="3">
    <source>
        <dbReference type="EMBL" id="GFT32109.1"/>
    </source>
</evidence>
<name>A0A8X6NUA2_NEPPI</name>
<dbReference type="Proteomes" id="UP000887013">
    <property type="component" value="Unassembled WGS sequence"/>
</dbReference>
<keyword evidence="2" id="KW-0812">Transmembrane</keyword>
<comment type="caution">
    <text evidence="3">The sequence shown here is derived from an EMBL/GenBank/DDBJ whole genome shotgun (WGS) entry which is preliminary data.</text>
</comment>
<organism evidence="3 4">
    <name type="scientific">Nephila pilipes</name>
    <name type="common">Giant wood spider</name>
    <name type="synonym">Nephila maculata</name>
    <dbReference type="NCBI Taxonomy" id="299642"/>
    <lineage>
        <taxon>Eukaryota</taxon>
        <taxon>Metazoa</taxon>
        <taxon>Ecdysozoa</taxon>
        <taxon>Arthropoda</taxon>
        <taxon>Chelicerata</taxon>
        <taxon>Arachnida</taxon>
        <taxon>Araneae</taxon>
        <taxon>Araneomorphae</taxon>
        <taxon>Entelegynae</taxon>
        <taxon>Araneoidea</taxon>
        <taxon>Nephilidae</taxon>
        <taxon>Nephila</taxon>
    </lineage>
</organism>
<evidence type="ECO:0000313" key="4">
    <source>
        <dbReference type="Proteomes" id="UP000887013"/>
    </source>
</evidence>
<dbReference type="AlphaFoldDB" id="A0A8X6NUA2"/>
<keyword evidence="4" id="KW-1185">Reference proteome</keyword>
<accession>A0A8X6NUA2</accession>
<sequence>MNQIRIAFLEPTVLALVPVVLVNGAVAVAPACVGEVPSDTPLEEGLASFASKLTIVLAAGLVAAHHTLDLLLALAALIRARRSGRLRWRCDVRRISCGRRVTPGGHCQGHRWAGGCGGGTRATLESALGRSVPRIGQQWVERPQLQGSRNRWGRSRGRGPLRDQQLLAFRVAGQEARPLRTREKISIKNRPSRLPSGKLKLGLANNHQG</sequence>
<proteinExistence type="predicted"/>
<keyword evidence="2" id="KW-0472">Membrane</keyword>
<feature type="transmembrane region" description="Helical" evidence="2">
    <location>
        <begin position="53"/>
        <end position="78"/>
    </location>
</feature>